<accession>A0ABU5IWA2</accession>
<protein>
    <submittedName>
        <fullName evidence="2">DUF4179 domain-containing protein</fullName>
    </submittedName>
</protein>
<evidence type="ECO:0000313" key="2">
    <source>
        <dbReference type="EMBL" id="MDZ5471437.1"/>
    </source>
</evidence>
<organism evidence="2 3">
    <name type="scientific">Robertmurraya mangrovi</name>
    <dbReference type="NCBI Taxonomy" id="3098077"/>
    <lineage>
        <taxon>Bacteria</taxon>
        <taxon>Bacillati</taxon>
        <taxon>Bacillota</taxon>
        <taxon>Bacilli</taxon>
        <taxon>Bacillales</taxon>
        <taxon>Bacillaceae</taxon>
        <taxon>Robertmurraya</taxon>
    </lineage>
</organism>
<comment type="caution">
    <text evidence="2">The sequence shown here is derived from an EMBL/GenBank/DDBJ whole genome shotgun (WGS) entry which is preliminary data.</text>
</comment>
<name>A0ABU5IWA2_9BACI</name>
<sequence>MDNKLNKLKEELNNPEMRQALTFTQQDRDMVFQVIKQNNTVTHNHPRKNHINRFAIPAVAASLLMVGSVSFSPNLQETLAKVPGMDYLFELFADEGVQKAKKEELFYKLNEKVTSNGISVTINELLYDGSRLIIRYTAESDTKIVSGQNAAPGNMLLTINGEEDNYSLGSTGHHEQSSNREELLLEVSTSKSLPDQFELGISFLKIGETTGDWTFEIPVKKNEKLTHTVKTDISAKYNETDTTMTVQEVNFSPTAIAIKTQVKNPIYWHDSIQKMVSKNEITEGDPFITFEVIDDKGYVLPYIKVDNPLHSPTIMVMPYEDLSYLPETLTVKTIIQRAWGAALEGTPHKFENKKPLLSKIPYLVEQEQNAGLIVSKVEEINAEIHVHYEIKGNMHLKRNSIYLLTEQDNEKITPYNYSEMDYYKRSHIAKFKANKPLEKLFIGTMKTDYREIKELEITIPIK</sequence>
<proteinExistence type="predicted"/>
<reference evidence="2 3" key="1">
    <citation type="submission" date="2023-11" db="EMBL/GenBank/DDBJ databases">
        <title>Bacillus jintuensis, isolated from a mudflat on the Beibu Gulf coast.</title>
        <authorList>
            <person name="Li M."/>
        </authorList>
    </citation>
    <scope>NUCLEOTIDE SEQUENCE [LARGE SCALE GENOMIC DNA]</scope>
    <source>
        <strain evidence="2 3">31A1R</strain>
    </source>
</reference>
<dbReference type="EMBL" id="JAXOFX010000003">
    <property type="protein sequence ID" value="MDZ5471437.1"/>
    <property type="molecule type" value="Genomic_DNA"/>
</dbReference>
<keyword evidence="3" id="KW-1185">Reference proteome</keyword>
<dbReference type="Gene3D" id="2.60.40.1630">
    <property type="entry name" value="bacillus anthracis domain"/>
    <property type="match status" value="1"/>
</dbReference>
<gene>
    <name evidence="2" type="ORF">SM124_06715</name>
</gene>
<evidence type="ECO:0000259" key="1">
    <source>
        <dbReference type="Pfam" id="PF13786"/>
    </source>
</evidence>
<dbReference type="Pfam" id="PF13786">
    <property type="entry name" value="DUF4179"/>
    <property type="match status" value="1"/>
</dbReference>
<evidence type="ECO:0000313" key="3">
    <source>
        <dbReference type="Proteomes" id="UP001290455"/>
    </source>
</evidence>
<dbReference type="Proteomes" id="UP001290455">
    <property type="component" value="Unassembled WGS sequence"/>
</dbReference>
<dbReference type="RefSeq" id="WP_322445732.1">
    <property type="nucleotide sequence ID" value="NZ_JAXOFX010000003.1"/>
</dbReference>
<feature type="domain" description="DUF4179" evidence="1">
    <location>
        <begin position="47"/>
        <end position="140"/>
    </location>
</feature>
<dbReference type="InterPro" id="IPR025436">
    <property type="entry name" value="DUF4179"/>
</dbReference>